<name>A0AAN7SKL8_9COLE</name>
<dbReference type="PANTHER" id="PTHR10454:SF232">
    <property type="entry name" value="AT03047P-RELATED"/>
    <property type="match status" value="1"/>
</dbReference>
<dbReference type="GO" id="GO:0006915">
    <property type="term" value="P:apoptotic process"/>
    <property type="evidence" value="ECO:0007669"/>
    <property type="project" value="TreeGrafter"/>
</dbReference>
<accession>A0AAN7SKL8</accession>
<dbReference type="GO" id="GO:0004197">
    <property type="term" value="F:cysteine-type endopeptidase activity"/>
    <property type="evidence" value="ECO:0007669"/>
    <property type="project" value="InterPro"/>
</dbReference>
<organism evidence="5 6">
    <name type="scientific">Aquatica leii</name>
    <dbReference type="NCBI Taxonomy" id="1421715"/>
    <lineage>
        <taxon>Eukaryota</taxon>
        <taxon>Metazoa</taxon>
        <taxon>Ecdysozoa</taxon>
        <taxon>Arthropoda</taxon>
        <taxon>Hexapoda</taxon>
        <taxon>Insecta</taxon>
        <taxon>Pterygota</taxon>
        <taxon>Neoptera</taxon>
        <taxon>Endopterygota</taxon>
        <taxon>Coleoptera</taxon>
        <taxon>Polyphaga</taxon>
        <taxon>Elateriformia</taxon>
        <taxon>Elateroidea</taxon>
        <taxon>Lampyridae</taxon>
        <taxon>Luciolinae</taxon>
        <taxon>Aquatica</taxon>
    </lineage>
</organism>
<dbReference type="Pfam" id="PF00656">
    <property type="entry name" value="Peptidase_C14"/>
    <property type="match status" value="2"/>
</dbReference>
<comment type="similarity">
    <text evidence="1 2">Belongs to the peptidase C14A family.</text>
</comment>
<dbReference type="Proteomes" id="UP001353858">
    <property type="component" value="Unassembled WGS sequence"/>
</dbReference>
<reference evidence="6" key="1">
    <citation type="submission" date="2023-01" db="EMBL/GenBank/DDBJ databases">
        <title>Key to firefly adult light organ development and bioluminescence: homeobox transcription factors regulate luciferase expression and transportation to peroxisome.</title>
        <authorList>
            <person name="Fu X."/>
        </authorList>
    </citation>
    <scope>NUCLEOTIDE SEQUENCE [LARGE SCALE GENOMIC DNA]</scope>
</reference>
<gene>
    <name evidence="5" type="ORF">RN001_014562</name>
</gene>
<dbReference type="SMART" id="SM00115">
    <property type="entry name" value="CASc"/>
    <property type="match status" value="2"/>
</dbReference>
<dbReference type="PRINTS" id="PR00376">
    <property type="entry name" value="IL1BCENZYME"/>
</dbReference>
<dbReference type="InterPro" id="IPR002398">
    <property type="entry name" value="Pept_C14"/>
</dbReference>
<evidence type="ECO:0000313" key="5">
    <source>
        <dbReference type="EMBL" id="KAK4872533.1"/>
    </source>
</evidence>
<dbReference type="PROSITE" id="PS50208">
    <property type="entry name" value="CASPASE_P20"/>
    <property type="match status" value="2"/>
</dbReference>
<dbReference type="SUPFAM" id="SSF52129">
    <property type="entry name" value="Caspase-like"/>
    <property type="match status" value="2"/>
</dbReference>
<sequence length="498" mass="58052">MEDESTTSNQLELLKDHYPMNKKILGNVYIFNHVLFDNRSLGARYGNVKDCQDIEEVFHRLKFKVKIYKDLSYKEILETLSKISDMDYSNFDCLVFFILTHGRNGKIFARDIDYYPHIYWNSFNKPSFMNKPKLIFVQDPRGDEIDDETHYGIRIPPSVHNECLAPDSYTIPDIPDVLLMHSCHDGLFSWRSLVTGSSFVQHLCREIKLRSKSIDLLTLLTFLNQTLYVTFDISNNKKKHATIVSTLTKVFYGDYYPLTKEKLGNVYIFNHVTFDNGTLGPRYAGIKDCQDIEKVFQKLKFNVETYDDLSYNEILKKLSKIAEMDYSNFDCLIIFVLTHGENGKVFARDVGYYPDIYWKSFTNKPSFMYKPKLIFIQDSRGDETDDESRYGIITPKPIDNEVLEPTGYPLPDVPDVLVMYSCYDGFFSWRTAITGTSFVQRLCLEFKYRSKPNDIITLLTLLNQLTTLTPMNRHMTRVSNIERRHSTIISTLTRVLVL</sequence>
<protein>
    <submittedName>
        <fullName evidence="5">Uncharacterized protein</fullName>
    </submittedName>
</protein>
<dbReference type="InterPro" id="IPR029030">
    <property type="entry name" value="Caspase-like_dom_sf"/>
</dbReference>
<dbReference type="GO" id="GO:0006508">
    <property type="term" value="P:proteolysis"/>
    <property type="evidence" value="ECO:0007669"/>
    <property type="project" value="InterPro"/>
</dbReference>
<dbReference type="InterPro" id="IPR002138">
    <property type="entry name" value="Pept_C14_p10"/>
</dbReference>
<dbReference type="EMBL" id="JARPUR010000007">
    <property type="protein sequence ID" value="KAK4872533.1"/>
    <property type="molecule type" value="Genomic_DNA"/>
</dbReference>
<dbReference type="AlphaFoldDB" id="A0AAN7SKL8"/>
<dbReference type="GO" id="GO:0043525">
    <property type="term" value="P:positive regulation of neuron apoptotic process"/>
    <property type="evidence" value="ECO:0007669"/>
    <property type="project" value="TreeGrafter"/>
</dbReference>
<dbReference type="Gene3D" id="3.40.50.1460">
    <property type="match status" value="2"/>
</dbReference>
<feature type="domain" description="Caspase family p20" evidence="4">
    <location>
        <begin position="26"/>
        <end position="144"/>
    </location>
</feature>
<evidence type="ECO:0000256" key="1">
    <source>
        <dbReference type="ARBA" id="ARBA00010134"/>
    </source>
</evidence>
<feature type="domain" description="Caspase family p10" evidence="3">
    <location>
        <begin position="406"/>
        <end position="498"/>
    </location>
</feature>
<feature type="domain" description="Caspase family p20" evidence="4">
    <location>
        <begin position="262"/>
        <end position="383"/>
    </location>
</feature>
<dbReference type="InterPro" id="IPR011600">
    <property type="entry name" value="Pept_C14_caspase"/>
</dbReference>
<evidence type="ECO:0000256" key="2">
    <source>
        <dbReference type="RuleBase" id="RU003971"/>
    </source>
</evidence>
<keyword evidence="6" id="KW-1185">Reference proteome</keyword>
<dbReference type="InterPro" id="IPR001309">
    <property type="entry name" value="Pept_C14_p20"/>
</dbReference>
<dbReference type="PROSITE" id="PS50207">
    <property type="entry name" value="CASPASE_P10"/>
    <property type="match status" value="2"/>
</dbReference>
<dbReference type="InterPro" id="IPR015917">
    <property type="entry name" value="Pept_C14A"/>
</dbReference>
<proteinExistence type="inferred from homology"/>
<dbReference type="PANTHER" id="PTHR10454">
    <property type="entry name" value="CASPASE"/>
    <property type="match status" value="1"/>
</dbReference>
<evidence type="ECO:0000259" key="3">
    <source>
        <dbReference type="PROSITE" id="PS50207"/>
    </source>
</evidence>
<comment type="caution">
    <text evidence="5">The sequence shown here is derived from an EMBL/GenBank/DDBJ whole genome shotgun (WGS) entry which is preliminary data.</text>
</comment>
<evidence type="ECO:0000259" key="4">
    <source>
        <dbReference type="PROSITE" id="PS50208"/>
    </source>
</evidence>
<evidence type="ECO:0000313" key="6">
    <source>
        <dbReference type="Proteomes" id="UP001353858"/>
    </source>
</evidence>
<feature type="domain" description="Caspase family p10" evidence="3">
    <location>
        <begin position="167"/>
        <end position="252"/>
    </location>
</feature>
<dbReference type="GO" id="GO:0005737">
    <property type="term" value="C:cytoplasm"/>
    <property type="evidence" value="ECO:0007669"/>
    <property type="project" value="TreeGrafter"/>
</dbReference>